<dbReference type="EMBL" id="ML769386">
    <property type="protein sequence ID" value="KAE9410071.1"/>
    <property type="molecule type" value="Genomic_DNA"/>
</dbReference>
<dbReference type="Proteomes" id="UP000799118">
    <property type="component" value="Unassembled WGS sequence"/>
</dbReference>
<organism evidence="4 5">
    <name type="scientific">Gymnopus androsaceus JB14</name>
    <dbReference type="NCBI Taxonomy" id="1447944"/>
    <lineage>
        <taxon>Eukaryota</taxon>
        <taxon>Fungi</taxon>
        <taxon>Dikarya</taxon>
        <taxon>Basidiomycota</taxon>
        <taxon>Agaricomycotina</taxon>
        <taxon>Agaricomycetes</taxon>
        <taxon>Agaricomycetidae</taxon>
        <taxon>Agaricales</taxon>
        <taxon>Marasmiineae</taxon>
        <taxon>Omphalotaceae</taxon>
        <taxon>Gymnopus</taxon>
    </lineage>
</organism>
<dbReference type="CDD" id="cd03443">
    <property type="entry name" value="PaaI_thioesterase"/>
    <property type="match status" value="1"/>
</dbReference>
<dbReference type="InterPro" id="IPR029069">
    <property type="entry name" value="HotDog_dom_sf"/>
</dbReference>
<feature type="domain" description="Thioesterase" evidence="3">
    <location>
        <begin position="86"/>
        <end position="163"/>
    </location>
</feature>
<gene>
    <name evidence="4" type="ORF">BT96DRAFT_1012327</name>
</gene>
<proteinExistence type="inferred from homology"/>
<reference evidence="4" key="1">
    <citation type="journal article" date="2019" name="Environ. Microbiol.">
        <title>Fungal ecological strategies reflected in gene transcription - a case study of two litter decomposers.</title>
        <authorList>
            <person name="Barbi F."/>
            <person name="Kohler A."/>
            <person name="Barry K."/>
            <person name="Baskaran P."/>
            <person name="Daum C."/>
            <person name="Fauchery L."/>
            <person name="Ihrmark K."/>
            <person name="Kuo A."/>
            <person name="LaButti K."/>
            <person name="Lipzen A."/>
            <person name="Morin E."/>
            <person name="Grigoriev I.V."/>
            <person name="Henrissat B."/>
            <person name="Lindahl B."/>
            <person name="Martin F."/>
        </authorList>
    </citation>
    <scope>NUCLEOTIDE SEQUENCE</scope>
    <source>
        <strain evidence="4">JB14</strain>
    </source>
</reference>
<dbReference type="InterPro" id="IPR039298">
    <property type="entry name" value="ACOT13"/>
</dbReference>
<keyword evidence="2" id="KW-0378">Hydrolase</keyword>
<dbReference type="SUPFAM" id="SSF54637">
    <property type="entry name" value="Thioesterase/thiol ester dehydrase-isomerase"/>
    <property type="match status" value="1"/>
</dbReference>
<name>A0A6A4IHE1_9AGAR</name>
<accession>A0A6A4IHE1</accession>
<dbReference type="AlphaFoldDB" id="A0A6A4IHE1"/>
<evidence type="ECO:0000256" key="1">
    <source>
        <dbReference type="ARBA" id="ARBA00008324"/>
    </source>
</evidence>
<dbReference type="PANTHER" id="PTHR21660:SF1">
    <property type="entry name" value="ACYL-COENZYME A THIOESTERASE 13"/>
    <property type="match status" value="1"/>
</dbReference>
<evidence type="ECO:0000313" key="4">
    <source>
        <dbReference type="EMBL" id="KAE9410071.1"/>
    </source>
</evidence>
<sequence>MSEQDIISHIRGNASDKIKNFLVDRRNLFIAAGLSPKLETTFGNEILASLALSEISIYPNASEPLNQEARCVCTTRVTEGFLNGRGTLHGACATLLVDFCSSLAIIALQMHNTGFPGVGVSETMHIVFHAPAALGEELRVVNTCASAGQVVQSARTEIWSNTHHRLVVSGVHTSMLPSIPKPHTRNDATSAAKL</sequence>
<dbReference type="InterPro" id="IPR006683">
    <property type="entry name" value="Thioestr_dom"/>
</dbReference>
<dbReference type="Gene3D" id="3.10.129.10">
    <property type="entry name" value="Hotdog Thioesterase"/>
    <property type="match status" value="1"/>
</dbReference>
<dbReference type="PANTHER" id="PTHR21660">
    <property type="entry name" value="THIOESTERASE SUPERFAMILY MEMBER-RELATED"/>
    <property type="match status" value="1"/>
</dbReference>
<evidence type="ECO:0000259" key="3">
    <source>
        <dbReference type="Pfam" id="PF03061"/>
    </source>
</evidence>
<evidence type="ECO:0000256" key="2">
    <source>
        <dbReference type="ARBA" id="ARBA00022801"/>
    </source>
</evidence>
<dbReference type="GO" id="GO:0047617">
    <property type="term" value="F:fatty acyl-CoA hydrolase activity"/>
    <property type="evidence" value="ECO:0007669"/>
    <property type="project" value="InterPro"/>
</dbReference>
<keyword evidence="5" id="KW-1185">Reference proteome</keyword>
<comment type="similarity">
    <text evidence="1">Belongs to the thioesterase PaaI family.</text>
</comment>
<evidence type="ECO:0000313" key="5">
    <source>
        <dbReference type="Proteomes" id="UP000799118"/>
    </source>
</evidence>
<dbReference type="OrthoDB" id="2831072at2759"/>
<dbReference type="Pfam" id="PF03061">
    <property type="entry name" value="4HBT"/>
    <property type="match status" value="1"/>
</dbReference>
<protein>
    <recommendedName>
        <fullName evidence="3">Thioesterase domain-containing protein</fullName>
    </recommendedName>
</protein>